<proteinExistence type="predicted"/>
<evidence type="ECO:0000313" key="3">
    <source>
        <dbReference type="Proteomes" id="UP000796880"/>
    </source>
</evidence>
<reference evidence="2" key="1">
    <citation type="submission" date="2020-03" db="EMBL/GenBank/DDBJ databases">
        <title>A high-quality chromosome-level genome assembly of a woody plant with both climbing and erect habits, Rhamnella rubrinervis.</title>
        <authorList>
            <person name="Lu Z."/>
            <person name="Yang Y."/>
            <person name="Zhu X."/>
            <person name="Sun Y."/>
        </authorList>
    </citation>
    <scope>NUCLEOTIDE SEQUENCE</scope>
    <source>
        <strain evidence="2">BYM</strain>
        <tissue evidence="2">Leaf</tissue>
    </source>
</reference>
<dbReference type="EMBL" id="VOIH02000002">
    <property type="protein sequence ID" value="KAF3455344.1"/>
    <property type="molecule type" value="Genomic_DNA"/>
</dbReference>
<dbReference type="PANTHER" id="PTHR33355:SF11">
    <property type="entry name" value="WALL-ASSOCIATED RECEPTOR KINASE GALACTURONAN-BINDING DOMAIN-CONTAINING PROTEIN"/>
    <property type="match status" value="1"/>
</dbReference>
<accession>A0A8K0MRG3</accession>
<name>A0A8K0MRG3_9ROSA</name>
<organism evidence="2 3">
    <name type="scientific">Rhamnella rubrinervis</name>
    <dbReference type="NCBI Taxonomy" id="2594499"/>
    <lineage>
        <taxon>Eukaryota</taxon>
        <taxon>Viridiplantae</taxon>
        <taxon>Streptophyta</taxon>
        <taxon>Embryophyta</taxon>
        <taxon>Tracheophyta</taxon>
        <taxon>Spermatophyta</taxon>
        <taxon>Magnoliopsida</taxon>
        <taxon>eudicotyledons</taxon>
        <taxon>Gunneridae</taxon>
        <taxon>Pentapetalae</taxon>
        <taxon>rosids</taxon>
        <taxon>fabids</taxon>
        <taxon>Rosales</taxon>
        <taxon>Rhamnaceae</taxon>
        <taxon>rhamnoid group</taxon>
        <taxon>Rhamneae</taxon>
        <taxon>Rhamnella</taxon>
    </lineage>
</organism>
<evidence type="ECO:0000256" key="1">
    <source>
        <dbReference type="SAM" id="Phobius"/>
    </source>
</evidence>
<dbReference type="AlphaFoldDB" id="A0A8K0MRG3"/>
<evidence type="ECO:0000313" key="2">
    <source>
        <dbReference type="EMBL" id="KAF3455344.1"/>
    </source>
</evidence>
<dbReference type="PANTHER" id="PTHR33355">
    <property type="entry name" value="WALL-ASSOCIATED RECEPTOR KINASE CARBOXY-TERMINAL PROTEIN-RELATED"/>
    <property type="match status" value="1"/>
</dbReference>
<sequence length="132" mass="14446">MFKNHTCLNECGGASSSSCLVVEDVSKLDMGFHPRDLKCSHYYPVYKKYSDDDIGYELGTRVLFDIPDHVPDICTECQKPNGNCGVGLRCICHLQECKDKVVSKGGGFIDPVGNILVSLISFVVVIVSAVEI</sequence>
<feature type="transmembrane region" description="Helical" evidence="1">
    <location>
        <begin position="108"/>
        <end position="130"/>
    </location>
</feature>
<keyword evidence="1" id="KW-0472">Membrane</keyword>
<protein>
    <submittedName>
        <fullName evidence="2">Uncharacterized protein</fullName>
    </submittedName>
</protein>
<keyword evidence="1" id="KW-0812">Transmembrane</keyword>
<dbReference type="Proteomes" id="UP000796880">
    <property type="component" value="Unassembled WGS sequence"/>
</dbReference>
<dbReference type="OrthoDB" id="1870516at2759"/>
<comment type="caution">
    <text evidence="2">The sequence shown here is derived from an EMBL/GenBank/DDBJ whole genome shotgun (WGS) entry which is preliminary data.</text>
</comment>
<gene>
    <name evidence="2" type="ORF">FNV43_RR05792</name>
</gene>
<keyword evidence="3" id="KW-1185">Reference proteome</keyword>
<keyword evidence="1" id="KW-1133">Transmembrane helix</keyword>